<dbReference type="PANTHER" id="PTHR47053:SF1">
    <property type="entry name" value="MUREIN DD-ENDOPEPTIDASE MEPH-RELATED"/>
    <property type="match status" value="1"/>
</dbReference>
<feature type="domain" description="NlpC/P60" evidence="5">
    <location>
        <begin position="162"/>
        <end position="287"/>
    </location>
</feature>
<gene>
    <name evidence="6" type="ORF">GCM10023260_09370</name>
</gene>
<keyword evidence="4" id="KW-0788">Thiol protease</keyword>
<dbReference type="Gene3D" id="3.90.1720.10">
    <property type="entry name" value="endopeptidase domain like (from Nostoc punctiforme)"/>
    <property type="match status" value="1"/>
</dbReference>
<dbReference type="InterPro" id="IPR038765">
    <property type="entry name" value="Papain-like_cys_pep_sf"/>
</dbReference>
<dbReference type="PANTHER" id="PTHR47053">
    <property type="entry name" value="MUREIN DD-ENDOPEPTIDASE MEPH-RELATED"/>
    <property type="match status" value="1"/>
</dbReference>
<evidence type="ECO:0000256" key="2">
    <source>
        <dbReference type="ARBA" id="ARBA00022670"/>
    </source>
</evidence>
<evidence type="ECO:0000256" key="3">
    <source>
        <dbReference type="ARBA" id="ARBA00022801"/>
    </source>
</evidence>
<organism evidence="6 7">
    <name type="scientific">Bartonella acomydis</name>
    <dbReference type="NCBI Taxonomy" id="686234"/>
    <lineage>
        <taxon>Bacteria</taxon>
        <taxon>Pseudomonadati</taxon>
        <taxon>Pseudomonadota</taxon>
        <taxon>Alphaproteobacteria</taxon>
        <taxon>Hyphomicrobiales</taxon>
        <taxon>Bartonellaceae</taxon>
        <taxon>Bartonella</taxon>
    </lineage>
</organism>
<proteinExistence type="inferred from homology"/>
<dbReference type="Proteomes" id="UP001501525">
    <property type="component" value="Unassembled WGS sequence"/>
</dbReference>
<sequence length="289" mass="32613">MFSRDRRLNAFRDDIADKRLEKEVTAQRFVQGETKRVNVPVAGLFKEDNKKSEMQTECLFGEELLIFEQKSPMSWGQSLKDGYVGYIDTKALCTSTVKQTHVVSAPRTFQYFQADLRGPVEYPLSMGSKVSVVNEVEVRETKYSILENGSAIISSHLSPIGQIVYKDYVKVAEMLTHTPYLWGGTSSFGIDCSGLVQLSMTMAGQVVLRDTDMQQKTVGIPLSEGDKLQRGDLVFWKGHVAIMTDHENIIHANGSSMDVMVEPLEEATTRIAQKYQRHPIARRRPILEM</sequence>
<dbReference type="InterPro" id="IPR041382">
    <property type="entry name" value="SH3_16"/>
</dbReference>
<dbReference type="RefSeq" id="WP_345096827.1">
    <property type="nucleotide sequence ID" value="NZ_BAABIY010000020.1"/>
</dbReference>
<dbReference type="InterPro" id="IPR000064">
    <property type="entry name" value="NLP_P60_dom"/>
</dbReference>
<name>A0ABP9MLQ7_9HYPH</name>
<dbReference type="SUPFAM" id="SSF54001">
    <property type="entry name" value="Cysteine proteinases"/>
    <property type="match status" value="1"/>
</dbReference>
<comment type="similarity">
    <text evidence="1">Belongs to the peptidase C40 family.</text>
</comment>
<protein>
    <submittedName>
        <fullName evidence="6">NlpC/P60 family protein</fullName>
    </submittedName>
</protein>
<evidence type="ECO:0000256" key="4">
    <source>
        <dbReference type="ARBA" id="ARBA00022807"/>
    </source>
</evidence>
<dbReference type="PROSITE" id="PS51935">
    <property type="entry name" value="NLPC_P60"/>
    <property type="match status" value="1"/>
</dbReference>
<dbReference type="InterPro" id="IPR051202">
    <property type="entry name" value="Peptidase_C40"/>
</dbReference>
<keyword evidence="2" id="KW-0645">Protease</keyword>
<dbReference type="Pfam" id="PF00877">
    <property type="entry name" value="NLPC_P60"/>
    <property type="match status" value="1"/>
</dbReference>
<evidence type="ECO:0000256" key="1">
    <source>
        <dbReference type="ARBA" id="ARBA00007074"/>
    </source>
</evidence>
<evidence type="ECO:0000313" key="6">
    <source>
        <dbReference type="EMBL" id="GAA5098640.1"/>
    </source>
</evidence>
<dbReference type="EMBL" id="BAABIY010000020">
    <property type="protein sequence ID" value="GAA5098640.1"/>
    <property type="molecule type" value="Genomic_DNA"/>
</dbReference>
<keyword evidence="3" id="KW-0378">Hydrolase</keyword>
<accession>A0ABP9MLQ7</accession>
<comment type="caution">
    <text evidence="6">The sequence shown here is derived from an EMBL/GenBank/DDBJ whole genome shotgun (WGS) entry which is preliminary data.</text>
</comment>
<reference evidence="7" key="1">
    <citation type="journal article" date="2019" name="Int. J. Syst. Evol. Microbiol.">
        <title>The Global Catalogue of Microorganisms (GCM) 10K type strain sequencing project: providing services to taxonomists for standard genome sequencing and annotation.</title>
        <authorList>
            <consortium name="The Broad Institute Genomics Platform"/>
            <consortium name="The Broad Institute Genome Sequencing Center for Infectious Disease"/>
            <person name="Wu L."/>
            <person name="Ma J."/>
        </authorList>
    </citation>
    <scope>NUCLEOTIDE SEQUENCE [LARGE SCALE GENOMIC DNA]</scope>
    <source>
        <strain evidence="7">JCM 17706</strain>
    </source>
</reference>
<evidence type="ECO:0000259" key="5">
    <source>
        <dbReference type="PROSITE" id="PS51935"/>
    </source>
</evidence>
<dbReference type="Pfam" id="PF18348">
    <property type="entry name" value="SH3_16"/>
    <property type="match status" value="1"/>
</dbReference>
<evidence type="ECO:0000313" key="7">
    <source>
        <dbReference type="Proteomes" id="UP001501525"/>
    </source>
</evidence>
<keyword evidence="7" id="KW-1185">Reference proteome</keyword>